<dbReference type="Pfam" id="PF13822">
    <property type="entry name" value="ACC_epsilon"/>
    <property type="match status" value="1"/>
</dbReference>
<evidence type="ECO:0008006" key="4">
    <source>
        <dbReference type="Google" id="ProtNLM"/>
    </source>
</evidence>
<proteinExistence type="predicted"/>
<sequence length="81" mass="8352">MSAASEKGVEDVTTETKPTEPFLSVVKGDPSDEELAALVVVLSAAAGSSAPAGPAINDQWGAPTDLHRPSWGMPTSYLHGF</sequence>
<feature type="region of interest" description="Disordered" evidence="1">
    <location>
        <begin position="50"/>
        <end position="69"/>
    </location>
</feature>
<reference evidence="3" key="1">
    <citation type="journal article" date="2019" name="Int. J. Syst. Evol. Microbiol.">
        <title>The Global Catalogue of Microorganisms (GCM) 10K type strain sequencing project: providing services to taxonomists for standard genome sequencing and annotation.</title>
        <authorList>
            <consortium name="The Broad Institute Genomics Platform"/>
            <consortium name="The Broad Institute Genome Sequencing Center for Infectious Disease"/>
            <person name="Wu L."/>
            <person name="Ma J."/>
        </authorList>
    </citation>
    <scope>NUCLEOTIDE SEQUENCE [LARGE SCALE GENOMIC DNA]</scope>
    <source>
        <strain evidence="3">JCM 18077</strain>
    </source>
</reference>
<evidence type="ECO:0000256" key="1">
    <source>
        <dbReference type="SAM" id="MobiDB-lite"/>
    </source>
</evidence>
<comment type="caution">
    <text evidence="2">The sequence shown here is derived from an EMBL/GenBank/DDBJ whole genome shotgun (WGS) entry which is preliminary data.</text>
</comment>
<protein>
    <recommendedName>
        <fullName evidence="4">Acyl-CoA carboxylase subunit epsilon</fullName>
    </recommendedName>
</protein>
<organism evidence="2 3">
    <name type="scientific">Gordonia alkaliphila</name>
    <dbReference type="NCBI Taxonomy" id="1053547"/>
    <lineage>
        <taxon>Bacteria</taxon>
        <taxon>Bacillati</taxon>
        <taxon>Actinomycetota</taxon>
        <taxon>Actinomycetes</taxon>
        <taxon>Mycobacteriales</taxon>
        <taxon>Gordoniaceae</taxon>
        <taxon>Gordonia</taxon>
    </lineage>
</organism>
<dbReference type="EMBL" id="BAABIE010000007">
    <property type="protein sequence ID" value="GAA4748476.1"/>
    <property type="molecule type" value="Genomic_DNA"/>
</dbReference>
<evidence type="ECO:0000313" key="3">
    <source>
        <dbReference type="Proteomes" id="UP001500822"/>
    </source>
</evidence>
<name>A0ABP8Z796_9ACTN</name>
<dbReference type="InterPro" id="IPR032716">
    <property type="entry name" value="ACC_epsilon"/>
</dbReference>
<feature type="region of interest" description="Disordered" evidence="1">
    <location>
        <begin position="1"/>
        <end position="27"/>
    </location>
</feature>
<dbReference type="Proteomes" id="UP001500822">
    <property type="component" value="Unassembled WGS sequence"/>
</dbReference>
<gene>
    <name evidence="2" type="ORF">GCM10023217_18300</name>
</gene>
<keyword evidence="3" id="KW-1185">Reference proteome</keyword>
<evidence type="ECO:0000313" key="2">
    <source>
        <dbReference type="EMBL" id="GAA4748476.1"/>
    </source>
</evidence>
<accession>A0ABP8Z796</accession>